<dbReference type="Pfam" id="PF12358">
    <property type="entry name" value="DUF3644"/>
    <property type="match status" value="1"/>
</dbReference>
<keyword evidence="3" id="KW-1185">Reference proteome</keyword>
<reference evidence="3" key="1">
    <citation type="journal article" date="2019" name="Int. J. Syst. Evol. Microbiol.">
        <title>The Global Catalogue of Microorganisms (GCM) 10K type strain sequencing project: providing services to taxonomists for standard genome sequencing and annotation.</title>
        <authorList>
            <consortium name="The Broad Institute Genomics Platform"/>
            <consortium name="The Broad Institute Genome Sequencing Center for Infectious Disease"/>
            <person name="Wu L."/>
            <person name="Ma J."/>
        </authorList>
    </citation>
    <scope>NUCLEOTIDE SEQUENCE [LARGE SCALE GENOMIC DNA]</scope>
    <source>
        <strain evidence="3">CCUG 60529</strain>
    </source>
</reference>
<evidence type="ECO:0000259" key="1">
    <source>
        <dbReference type="Pfam" id="PF12358"/>
    </source>
</evidence>
<protein>
    <submittedName>
        <fullName evidence="2">DUF3644 domain-containing protein</fullName>
    </submittedName>
</protein>
<dbReference type="RefSeq" id="WP_379944076.1">
    <property type="nucleotide sequence ID" value="NZ_JBHTIB010000034.1"/>
</dbReference>
<comment type="caution">
    <text evidence="2">The sequence shown here is derived from an EMBL/GenBank/DDBJ whole genome shotgun (WGS) entry which is preliminary data.</text>
</comment>
<organism evidence="2 3">
    <name type="scientific">Mariniflexile aquimaris</name>
    <dbReference type="NCBI Taxonomy" id="881009"/>
    <lineage>
        <taxon>Bacteria</taxon>
        <taxon>Pseudomonadati</taxon>
        <taxon>Bacteroidota</taxon>
        <taxon>Flavobacteriia</taxon>
        <taxon>Flavobacteriales</taxon>
        <taxon>Flavobacteriaceae</taxon>
        <taxon>Mariniflexile</taxon>
    </lineage>
</organism>
<evidence type="ECO:0000313" key="3">
    <source>
        <dbReference type="Proteomes" id="UP001597011"/>
    </source>
</evidence>
<feature type="domain" description="DUF3644" evidence="1">
    <location>
        <begin position="8"/>
        <end position="180"/>
    </location>
</feature>
<dbReference type="EMBL" id="JBHTIB010000034">
    <property type="protein sequence ID" value="MFD0837381.1"/>
    <property type="molecule type" value="Genomic_DNA"/>
</dbReference>
<evidence type="ECO:0000313" key="2">
    <source>
        <dbReference type="EMBL" id="MFD0837381.1"/>
    </source>
</evidence>
<dbReference type="InterPro" id="IPR022104">
    <property type="entry name" value="DUF3644"/>
</dbReference>
<proteinExistence type="predicted"/>
<gene>
    <name evidence="2" type="ORF">ACFQ0I_16500</name>
</gene>
<dbReference type="Proteomes" id="UP001597011">
    <property type="component" value="Unassembled WGS sequence"/>
</dbReference>
<sequence>MSAITESLVEHSKSAIIGCVELHNKPVFKFRYEVCTILAINGWELILKAYIAEHNPEVKLIRKDGTSKSFEECVAFVTGKIGNEFRAVEENLNKLYEFRCHIIHFYKDNIGTILYSLLHKSIIFYNEFLQKHFNIDLAEETNLMLLPIGFKPFVTPVDFLTKQSDLKESSNAVQTFIKSIIGSTEKLVQEGIEESILTGYNIAVVNENRIKNADIIAGITKNETESKLSVSNVLSAIKVTNDDSAKKVSIEEETLFKTVYTQPYLTIVKQAREIFSDFKQGAKFNRIMREIKNNPALHRKRFLDVVNKTGVGKDYYNPEVLNELAKHYKIKEK</sequence>
<accession>A0ABW3BYJ9</accession>
<name>A0ABW3BYJ9_9FLAO</name>